<feature type="chain" id="PRO_5006410631" evidence="2">
    <location>
        <begin position="21"/>
        <end position="391"/>
    </location>
</feature>
<dbReference type="PROSITE" id="PS51257">
    <property type="entry name" value="PROKAR_LIPOPROTEIN"/>
    <property type="match status" value="1"/>
</dbReference>
<proteinExistence type="predicted"/>
<dbReference type="STRING" id="1423739.FC85_GL002268"/>
<organism evidence="3 4">
    <name type="scientific">Lentilactobacillus diolivorans DSM 14421</name>
    <dbReference type="NCBI Taxonomy" id="1423739"/>
    <lineage>
        <taxon>Bacteria</taxon>
        <taxon>Bacillati</taxon>
        <taxon>Bacillota</taxon>
        <taxon>Bacilli</taxon>
        <taxon>Lactobacillales</taxon>
        <taxon>Lactobacillaceae</taxon>
        <taxon>Lentilactobacillus</taxon>
    </lineage>
</organism>
<dbReference type="PATRIC" id="fig|1423739.3.peg.2358"/>
<sequence>MKFKKLTTIGAALLVTLSLAACGNNNDKKSSQESATKVTATSNNESSTHKSSSKSHHKQVASHTYHAVKQRNNTILKKMIYDTNHESAGPTGNYYYVIGKAKDSGFADLKRGEYHFTSDSQGRSSTARAVLTYSEYQSSKGSRQGDPLAPPSWPSDNPEVAIHYSLTGRTYHGYLYNRSHSIGDSLLGTKSYTSQYNFTTGTRPQNVGANQGGGMRYAEETAENYWENNPGTSSTIEYETLPLYKGTETIPRGSIVNIKSSDGAINTSIAVINSVEGIKINYDTGSSNAKPITHMRPQMHHHKSSTSYGYGNRDTRHKNQSTRHSPNNQTGHSTTKQGQWTVAGAGMVFVSDSNKFYSEVTNPGNYQYMSESKAQTSGATRAARGNQYARP</sequence>
<reference evidence="3 4" key="1">
    <citation type="journal article" date="2015" name="Genome Announc.">
        <title>Expanding the biotechnology potential of lactobacilli through comparative genomics of 213 strains and associated genera.</title>
        <authorList>
            <person name="Sun Z."/>
            <person name="Harris H.M."/>
            <person name="McCann A."/>
            <person name="Guo C."/>
            <person name="Argimon S."/>
            <person name="Zhang W."/>
            <person name="Yang X."/>
            <person name="Jeffery I.B."/>
            <person name="Cooney J.C."/>
            <person name="Kagawa T.F."/>
            <person name="Liu W."/>
            <person name="Song Y."/>
            <person name="Salvetti E."/>
            <person name="Wrobel A."/>
            <person name="Rasinkangas P."/>
            <person name="Parkhill J."/>
            <person name="Rea M.C."/>
            <person name="O'Sullivan O."/>
            <person name="Ritari J."/>
            <person name="Douillard F.P."/>
            <person name="Paul Ross R."/>
            <person name="Yang R."/>
            <person name="Briner A.E."/>
            <person name="Felis G.E."/>
            <person name="de Vos W.M."/>
            <person name="Barrangou R."/>
            <person name="Klaenhammer T.R."/>
            <person name="Caufield P.W."/>
            <person name="Cui Y."/>
            <person name="Zhang H."/>
            <person name="O'Toole P.W."/>
        </authorList>
    </citation>
    <scope>NUCLEOTIDE SEQUENCE [LARGE SCALE GENOMIC DNA]</scope>
    <source>
        <strain evidence="3 4">DSM 14421</strain>
    </source>
</reference>
<feature type="compositionally biased region" description="Polar residues" evidence="1">
    <location>
        <begin position="322"/>
        <end position="339"/>
    </location>
</feature>
<evidence type="ECO:0000313" key="3">
    <source>
        <dbReference type="EMBL" id="KRL69049.1"/>
    </source>
</evidence>
<evidence type="ECO:0000256" key="2">
    <source>
        <dbReference type="SAM" id="SignalP"/>
    </source>
</evidence>
<name>A0A0R1SJU8_9LACO</name>
<feature type="compositionally biased region" description="Polar residues" evidence="1">
    <location>
        <begin position="32"/>
        <end position="45"/>
    </location>
</feature>
<feature type="region of interest" description="Disordered" evidence="1">
    <location>
        <begin position="289"/>
        <end position="339"/>
    </location>
</feature>
<accession>A0A0R1SJU8</accession>
<dbReference type="EMBL" id="AZEY01000020">
    <property type="protein sequence ID" value="KRL69049.1"/>
    <property type="molecule type" value="Genomic_DNA"/>
</dbReference>
<dbReference type="Proteomes" id="UP000052013">
    <property type="component" value="Unassembled WGS sequence"/>
</dbReference>
<keyword evidence="3" id="KW-0255">Endonuclease</keyword>
<keyword evidence="3" id="KW-0378">Hydrolase</keyword>
<dbReference type="AlphaFoldDB" id="A0A0R1SJU8"/>
<keyword evidence="2" id="KW-0732">Signal</keyword>
<dbReference type="InterPro" id="IPR044929">
    <property type="entry name" value="DNA/RNA_non-sp_Endonuclease_sf"/>
</dbReference>
<keyword evidence="3" id="KW-0540">Nuclease</keyword>
<feature type="signal peptide" evidence="2">
    <location>
        <begin position="1"/>
        <end position="20"/>
    </location>
</feature>
<gene>
    <name evidence="3" type="ORF">FC85_GL002268</name>
</gene>
<comment type="caution">
    <text evidence="3">The sequence shown here is derived from an EMBL/GenBank/DDBJ whole genome shotgun (WGS) entry which is preliminary data.</text>
</comment>
<feature type="region of interest" description="Disordered" evidence="1">
    <location>
        <begin position="25"/>
        <end position="67"/>
    </location>
</feature>
<dbReference type="Gene3D" id="3.40.570.10">
    <property type="entry name" value="Extracellular Endonuclease, subunit A"/>
    <property type="match status" value="1"/>
</dbReference>
<feature type="region of interest" description="Disordered" evidence="1">
    <location>
        <begin position="371"/>
        <end position="391"/>
    </location>
</feature>
<feature type="compositionally biased region" description="Basic residues" evidence="1">
    <location>
        <begin position="51"/>
        <end position="60"/>
    </location>
</feature>
<dbReference type="GO" id="GO:0004519">
    <property type="term" value="F:endonuclease activity"/>
    <property type="evidence" value="ECO:0007669"/>
    <property type="project" value="UniProtKB-KW"/>
</dbReference>
<evidence type="ECO:0000313" key="4">
    <source>
        <dbReference type="Proteomes" id="UP000052013"/>
    </source>
</evidence>
<protein>
    <submittedName>
        <fullName evidence="3">DNA RNA non-specific endonuclease</fullName>
    </submittedName>
</protein>
<dbReference type="RefSeq" id="WP_057863905.1">
    <property type="nucleotide sequence ID" value="NZ_AZEY01000020.1"/>
</dbReference>
<evidence type="ECO:0000256" key="1">
    <source>
        <dbReference type="SAM" id="MobiDB-lite"/>
    </source>
</evidence>
<feature type="region of interest" description="Disordered" evidence="1">
    <location>
        <begin position="136"/>
        <end position="155"/>
    </location>
</feature>